<dbReference type="CDD" id="cd14773">
    <property type="entry name" value="TrHb2_PhHbO-like_O"/>
    <property type="match status" value="1"/>
</dbReference>
<comment type="similarity">
    <text evidence="5">Belongs to the truncated hemoglobin family. Group II subfamily.</text>
</comment>
<dbReference type="Gene3D" id="1.10.490.10">
    <property type="entry name" value="Globins"/>
    <property type="match status" value="1"/>
</dbReference>
<name>A0A212RPK4_RHOAC</name>
<keyword evidence="3 6" id="KW-0479">Metal-binding</keyword>
<evidence type="ECO:0000256" key="5">
    <source>
        <dbReference type="ARBA" id="ARBA00034496"/>
    </source>
</evidence>
<keyword evidence="2 6" id="KW-0349">Heme</keyword>
<organism evidence="7 8">
    <name type="scientific">Rhodoblastus acidophilus</name>
    <name type="common">Rhodopseudomonas acidophila</name>
    <dbReference type="NCBI Taxonomy" id="1074"/>
    <lineage>
        <taxon>Bacteria</taxon>
        <taxon>Pseudomonadati</taxon>
        <taxon>Pseudomonadota</taxon>
        <taxon>Alphaproteobacteria</taxon>
        <taxon>Hyphomicrobiales</taxon>
        <taxon>Rhodoblastaceae</taxon>
        <taxon>Rhodoblastus</taxon>
    </lineage>
</organism>
<dbReference type="GO" id="GO:0046872">
    <property type="term" value="F:metal ion binding"/>
    <property type="evidence" value="ECO:0007669"/>
    <property type="project" value="UniProtKB-KW"/>
</dbReference>
<sequence length="131" mass="14875">MNDTAAGSMYERIGGAATIERVVESFYRNMNLMPQAQTIRAMHGDGLTGMKIALKKYLTEWTGGPGVYSSEKGHPPHMRERHATFPIDNYARDIWMDCMDQALEEHITDEGVRAQLRENVKTLADQMRNTK</sequence>
<reference evidence="8" key="1">
    <citation type="submission" date="2017-06" db="EMBL/GenBank/DDBJ databases">
        <authorList>
            <person name="Varghese N."/>
            <person name="Submissions S."/>
        </authorList>
    </citation>
    <scope>NUCLEOTIDE SEQUENCE [LARGE SCALE GENOMIC DNA]</scope>
    <source>
        <strain evidence="8">DSM 137</strain>
    </source>
</reference>
<dbReference type="OrthoDB" id="9790913at2"/>
<dbReference type="AlphaFoldDB" id="A0A212RPK4"/>
<dbReference type="InterPro" id="IPR001486">
    <property type="entry name" value="Hemoglobin_trunc"/>
</dbReference>
<evidence type="ECO:0000256" key="4">
    <source>
        <dbReference type="ARBA" id="ARBA00023004"/>
    </source>
</evidence>
<evidence type="ECO:0000256" key="6">
    <source>
        <dbReference type="PIRSR" id="PIRSR601486-1"/>
    </source>
</evidence>
<dbReference type="PANTHER" id="PTHR47366">
    <property type="entry name" value="TWO-ON-TWO HEMOGLOBIN-3"/>
    <property type="match status" value="1"/>
</dbReference>
<protein>
    <submittedName>
        <fullName evidence="7">Hemoglobin</fullName>
    </submittedName>
</protein>
<dbReference type="Proteomes" id="UP000198418">
    <property type="component" value="Unassembled WGS sequence"/>
</dbReference>
<dbReference type="PANTHER" id="PTHR47366:SF1">
    <property type="entry name" value="TWO-ON-TWO HEMOGLOBIN-3"/>
    <property type="match status" value="1"/>
</dbReference>
<dbReference type="GO" id="GO:0019825">
    <property type="term" value="F:oxygen binding"/>
    <property type="evidence" value="ECO:0007669"/>
    <property type="project" value="InterPro"/>
</dbReference>
<keyword evidence="1" id="KW-0813">Transport</keyword>
<proteinExistence type="inferred from homology"/>
<dbReference type="GO" id="GO:0020037">
    <property type="term" value="F:heme binding"/>
    <property type="evidence" value="ECO:0007669"/>
    <property type="project" value="InterPro"/>
</dbReference>
<keyword evidence="4 6" id="KW-0408">Iron</keyword>
<evidence type="ECO:0000313" key="7">
    <source>
        <dbReference type="EMBL" id="SNB74362.1"/>
    </source>
</evidence>
<dbReference type="SUPFAM" id="SSF46458">
    <property type="entry name" value="Globin-like"/>
    <property type="match status" value="1"/>
</dbReference>
<keyword evidence="8" id="KW-1185">Reference proteome</keyword>
<dbReference type="InterPro" id="IPR044203">
    <property type="entry name" value="GlbO/GLB3-like"/>
</dbReference>
<gene>
    <name evidence="7" type="ORF">SAMN06265338_10652</name>
</gene>
<evidence type="ECO:0000256" key="1">
    <source>
        <dbReference type="ARBA" id="ARBA00022448"/>
    </source>
</evidence>
<dbReference type="InterPro" id="IPR012292">
    <property type="entry name" value="Globin/Proto"/>
</dbReference>
<dbReference type="EMBL" id="FYDG01000006">
    <property type="protein sequence ID" value="SNB74362.1"/>
    <property type="molecule type" value="Genomic_DNA"/>
</dbReference>
<feature type="binding site" description="distal binding residue" evidence="6">
    <location>
        <position position="77"/>
    </location>
    <ligand>
        <name>heme</name>
        <dbReference type="ChEBI" id="CHEBI:30413"/>
    </ligand>
    <ligandPart>
        <name>Fe</name>
        <dbReference type="ChEBI" id="CHEBI:18248"/>
    </ligandPart>
</feature>
<dbReference type="InterPro" id="IPR009050">
    <property type="entry name" value="Globin-like_sf"/>
</dbReference>
<dbReference type="RefSeq" id="WP_088521228.1">
    <property type="nucleotide sequence ID" value="NZ_FYDG01000006.1"/>
</dbReference>
<accession>A0A212RPK4</accession>
<evidence type="ECO:0000256" key="2">
    <source>
        <dbReference type="ARBA" id="ARBA00022617"/>
    </source>
</evidence>
<dbReference type="GO" id="GO:0005344">
    <property type="term" value="F:oxygen carrier activity"/>
    <property type="evidence" value="ECO:0007669"/>
    <property type="project" value="InterPro"/>
</dbReference>
<evidence type="ECO:0000256" key="3">
    <source>
        <dbReference type="ARBA" id="ARBA00022723"/>
    </source>
</evidence>
<evidence type="ECO:0000313" key="8">
    <source>
        <dbReference type="Proteomes" id="UP000198418"/>
    </source>
</evidence>
<dbReference type="Pfam" id="PF01152">
    <property type="entry name" value="Bac_globin"/>
    <property type="match status" value="1"/>
</dbReference>